<dbReference type="Pfam" id="PF00144">
    <property type="entry name" value="Beta-lactamase"/>
    <property type="match status" value="1"/>
</dbReference>
<feature type="domain" description="Beta-lactamase-related" evidence="1">
    <location>
        <begin position="8"/>
        <end position="175"/>
    </location>
</feature>
<dbReference type="Gene3D" id="3.40.710.10">
    <property type="entry name" value="DD-peptidase/beta-lactamase superfamily"/>
    <property type="match status" value="1"/>
</dbReference>
<protein>
    <recommendedName>
        <fullName evidence="1">Beta-lactamase-related domain-containing protein</fullName>
    </recommendedName>
</protein>
<dbReference type="PANTHER" id="PTHR43283:SF7">
    <property type="entry name" value="BETA-LACTAMASE-RELATED DOMAIN-CONTAINING PROTEIN"/>
    <property type="match status" value="1"/>
</dbReference>
<dbReference type="AlphaFoldDB" id="A0A0F5K218"/>
<dbReference type="InterPro" id="IPR012338">
    <property type="entry name" value="Beta-lactam/transpept-like"/>
</dbReference>
<dbReference type="InterPro" id="IPR050789">
    <property type="entry name" value="Diverse_Enzym_Activities"/>
</dbReference>
<gene>
    <name evidence="2" type="ORF">WM40_06430</name>
</gene>
<dbReference type="PATRIC" id="fig|28092.6.peg.1525"/>
<dbReference type="SUPFAM" id="SSF56601">
    <property type="entry name" value="beta-lactamase/transpeptidase-like"/>
    <property type="match status" value="1"/>
</dbReference>
<organism evidence="2 3">
    <name type="scientific">Robbsia andropogonis</name>
    <dbReference type="NCBI Taxonomy" id="28092"/>
    <lineage>
        <taxon>Bacteria</taxon>
        <taxon>Pseudomonadati</taxon>
        <taxon>Pseudomonadota</taxon>
        <taxon>Betaproteobacteria</taxon>
        <taxon>Burkholderiales</taxon>
        <taxon>Burkholderiaceae</taxon>
        <taxon>Robbsia</taxon>
    </lineage>
</organism>
<dbReference type="STRING" id="28092.WM40_06430"/>
<comment type="caution">
    <text evidence="2">The sequence shown here is derived from an EMBL/GenBank/DDBJ whole genome shotgun (WGS) entry which is preliminary data.</text>
</comment>
<dbReference type="EMBL" id="LAQU01000005">
    <property type="protein sequence ID" value="KKB64161.1"/>
    <property type="molecule type" value="Genomic_DNA"/>
</dbReference>
<dbReference type="Proteomes" id="UP000033618">
    <property type="component" value="Unassembled WGS sequence"/>
</dbReference>
<reference evidence="2 3" key="1">
    <citation type="submission" date="2015-03" db="EMBL/GenBank/DDBJ databases">
        <title>Draft Genome Sequence of Burkholderia andropogonis type strain ICMP2807, isolated from Sorghum bicolor.</title>
        <authorList>
            <person name="Lopes-Santos L."/>
            <person name="Castro D.B."/>
            <person name="Ottoboni L.M."/>
            <person name="Park D."/>
            <person name="Weirc B.S."/>
            <person name="Destefano S.A."/>
        </authorList>
    </citation>
    <scope>NUCLEOTIDE SEQUENCE [LARGE SCALE GENOMIC DNA]</scope>
    <source>
        <strain evidence="2 3">ICMP2807</strain>
    </source>
</reference>
<evidence type="ECO:0000313" key="2">
    <source>
        <dbReference type="EMBL" id="KKB64161.1"/>
    </source>
</evidence>
<name>A0A0F5K218_9BURK</name>
<evidence type="ECO:0000313" key="3">
    <source>
        <dbReference type="Proteomes" id="UP000033618"/>
    </source>
</evidence>
<evidence type="ECO:0000259" key="1">
    <source>
        <dbReference type="Pfam" id="PF00144"/>
    </source>
</evidence>
<dbReference type="InterPro" id="IPR001466">
    <property type="entry name" value="Beta-lactam-related"/>
</dbReference>
<proteinExistence type="predicted"/>
<accession>A0A0F5K218</accession>
<dbReference type="PANTHER" id="PTHR43283">
    <property type="entry name" value="BETA-LACTAMASE-RELATED"/>
    <property type="match status" value="1"/>
</dbReference>
<keyword evidence="3" id="KW-1185">Reference proteome</keyword>
<sequence length="293" mass="31969">MNMHKVAGLMVLLNGEALIEKYGMNSSVNMRLQTIDVTQSILATMVGAALQDGLLALDTRTGDVIGHNAGPIYSMATVYQLLKMQSGVKWQSGGKDADDLQQLIRSGQLGERGATLSFLATFPADPSLADGETYNYNPGDFQVLAEVLDATVRRHGYDGLSDYLSVKVMQPFKMGGGAWASEMQNSGELIFPGIALSLSDTARFAQGMVEEMKKKHSSILPNAWYKNDCIDLTADVSLRNSCQAIIVMPDEGLVYVLQSGVANRDIEQAQELHEAFQALQKKIAWTITKSYLH</sequence>